<evidence type="ECO:0000256" key="1">
    <source>
        <dbReference type="SAM" id="MobiDB-lite"/>
    </source>
</evidence>
<dbReference type="AlphaFoldDB" id="A0A5N6E1V5"/>
<protein>
    <recommendedName>
        <fullName evidence="3">DUF7580 domain-containing protein</fullName>
    </recommendedName>
</protein>
<proteinExistence type="predicted"/>
<feature type="region of interest" description="Disordered" evidence="1">
    <location>
        <begin position="172"/>
        <end position="193"/>
    </location>
</feature>
<feature type="domain" description="DUF7580" evidence="3">
    <location>
        <begin position="195"/>
        <end position="570"/>
    </location>
</feature>
<accession>A0A5N6E1V5</accession>
<feature type="chain" id="PRO_5024867663" description="DUF7580 domain-containing protein" evidence="2">
    <location>
        <begin position="22"/>
        <end position="579"/>
    </location>
</feature>
<organism evidence="4 5">
    <name type="scientific">Aspergillus parasiticus</name>
    <dbReference type="NCBI Taxonomy" id="5067"/>
    <lineage>
        <taxon>Eukaryota</taxon>
        <taxon>Fungi</taxon>
        <taxon>Dikarya</taxon>
        <taxon>Ascomycota</taxon>
        <taxon>Pezizomycotina</taxon>
        <taxon>Eurotiomycetes</taxon>
        <taxon>Eurotiomycetidae</taxon>
        <taxon>Eurotiales</taxon>
        <taxon>Aspergillaceae</taxon>
        <taxon>Aspergillus</taxon>
        <taxon>Aspergillus subgen. Circumdati</taxon>
    </lineage>
</organism>
<dbReference type="VEuPathDB" id="FungiDB:BDV34DRAFT_86146"/>
<keyword evidence="5" id="KW-1185">Reference proteome</keyword>
<dbReference type="EMBL" id="ML734938">
    <property type="protein sequence ID" value="KAB8211501.1"/>
    <property type="molecule type" value="Genomic_DNA"/>
</dbReference>
<evidence type="ECO:0000256" key="2">
    <source>
        <dbReference type="SAM" id="SignalP"/>
    </source>
</evidence>
<dbReference type="OMA" id="RVYWESG"/>
<evidence type="ECO:0000313" key="4">
    <source>
        <dbReference type="EMBL" id="KAB8211501.1"/>
    </source>
</evidence>
<feature type="signal peptide" evidence="2">
    <location>
        <begin position="1"/>
        <end position="21"/>
    </location>
</feature>
<dbReference type="PANTHER" id="PTHR35186">
    <property type="entry name" value="ANK_REP_REGION DOMAIN-CONTAINING PROTEIN"/>
    <property type="match status" value="1"/>
</dbReference>
<evidence type="ECO:0000313" key="5">
    <source>
        <dbReference type="Proteomes" id="UP000326532"/>
    </source>
</evidence>
<reference evidence="4 5" key="1">
    <citation type="submission" date="2019-04" db="EMBL/GenBank/DDBJ databases">
        <title>Fungal friends and foes A comparative genomics study of 23 Aspergillus species from section Flavi.</title>
        <authorList>
            <consortium name="DOE Joint Genome Institute"/>
            <person name="Kjaerbolling I."/>
            <person name="Vesth T.C."/>
            <person name="Frisvad J.C."/>
            <person name="Nybo J.L."/>
            <person name="Theobald S."/>
            <person name="Kildgaard S."/>
            <person name="Petersen T.I."/>
            <person name="Kuo A."/>
            <person name="Sato A."/>
            <person name="Lyhne E.K."/>
            <person name="Kogle M.E."/>
            <person name="Wiebenga A."/>
            <person name="Kun R.S."/>
            <person name="Lubbers R.J."/>
            <person name="Makela M.R."/>
            <person name="Barry K."/>
            <person name="Chovatia M."/>
            <person name="Clum A."/>
            <person name="Daum C."/>
            <person name="Haridas S."/>
            <person name="He G."/>
            <person name="LaButti K."/>
            <person name="Lipzen A."/>
            <person name="Mondo S."/>
            <person name="Pangilinan J."/>
            <person name="Riley R."/>
            <person name="Salamov A."/>
            <person name="Simmons B.A."/>
            <person name="Magnuson J.K."/>
            <person name="Henrissat B."/>
            <person name="Mortensen U.H."/>
            <person name="Larsen T.O."/>
            <person name="De vries R.P."/>
            <person name="Grigoriev I.V."/>
            <person name="Machida M."/>
            <person name="Baker S.E."/>
            <person name="Andersen M.R."/>
        </authorList>
    </citation>
    <scope>NUCLEOTIDE SEQUENCE [LARGE SCALE GENOMIC DNA]</scope>
    <source>
        <strain evidence="4 5">CBS 117618</strain>
    </source>
</reference>
<gene>
    <name evidence="4" type="ORF">BDV34DRAFT_86146</name>
</gene>
<dbReference type="Proteomes" id="UP000326532">
    <property type="component" value="Unassembled WGS sequence"/>
</dbReference>
<evidence type="ECO:0000259" key="3">
    <source>
        <dbReference type="Pfam" id="PF24476"/>
    </source>
</evidence>
<feature type="compositionally biased region" description="Basic residues" evidence="1">
    <location>
        <begin position="177"/>
        <end position="193"/>
    </location>
</feature>
<keyword evidence="2" id="KW-0732">Signal</keyword>
<name>A0A5N6E1V5_ASPPA</name>
<sequence length="579" mass="66032">MVTGIETAGLILAILPMLVNQLDNYARGLEKIKALRRYRREMEGYATGLSAQYAILLNTLELSLEDVVDDHDERAELISNPKGPGWKDELFQKRLTTKLGRDYHAFIGIVGGLCSLLEELSHKLGLETTDYTIATSVSSLAAMKFRKTFSRAIYEDMLDRIDKTNQILKTLSEQSHHRQQTRRGPSRWKRSLKRYRESRRHAKALYDIMVRGHGWKCPCKEEHSVCLQLGTEAVNRMEPAQTASKSTSFLMMLSSKNVSSHRQKSWYEVELESDPTDDSFHSMANIVDVIRVPPSDGKPKVHFSTFKSHCVETTAQSTRPAHIADLCSTLRGFHITADHVEHQFIGQIHHEQPTAGGRYNMRLLRSFNQEVHLHSLHESLMGAPSSPISPTQRFNDLSRRDRLCLAVLLASSVLQLHGGWLKQQWRTQDIFFVRHPQQTYTIYERPYLLWKVLSSEQNGTAPLAHTKPVQNNIQNDILFPLALALIELSLGRTISALYCVEDDDVSEGQAHFNTATRVLKRVYWESGTNYGDVVKECLYWSRSKGEGFEDPRFDEAVFSIVVSPLLEDFDYFEGVSHGR</sequence>
<dbReference type="InterPro" id="IPR056002">
    <property type="entry name" value="DUF7580"/>
</dbReference>
<dbReference type="PANTHER" id="PTHR35186:SF4">
    <property type="entry name" value="PRION-INHIBITION AND PROPAGATION HELO DOMAIN-CONTAINING PROTEIN"/>
    <property type="match status" value="1"/>
</dbReference>
<dbReference type="Pfam" id="PF24476">
    <property type="entry name" value="DUF7580"/>
    <property type="match status" value="1"/>
</dbReference>